<evidence type="ECO:0000259" key="15">
    <source>
        <dbReference type="Pfam" id="PF07715"/>
    </source>
</evidence>
<evidence type="ECO:0000256" key="7">
    <source>
        <dbReference type="ARBA" id="ARBA00023136"/>
    </source>
</evidence>
<keyword evidence="4 10" id="KW-0812">Transmembrane</keyword>
<evidence type="ECO:0000256" key="5">
    <source>
        <dbReference type="ARBA" id="ARBA00022729"/>
    </source>
</evidence>
<dbReference type="InterPro" id="IPR037066">
    <property type="entry name" value="Plug_dom_sf"/>
</dbReference>
<dbReference type="Pfam" id="PF07715">
    <property type="entry name" value="Plug"/>
    <property type="match status" value="1"/>
</dbReference>
<dbReference type="InterPro" id="IPR036942">
    <property type="entry name" value="Beta-barrel_TonB_sf"/>
</dbReference>
<dbReference type="PANTHER" id="PTHR30069:SF29">
    <property type="entry name" value="HEMOGLOBIN AND HEMOGLOBIN-HAPTOGLOBIN-BINDING PROTEIN 1-RELATED"/>
    <property type="match status" value="1"/>
</dbReference>
<dbReference type="Pfam" id="PF00593">
    <property type="entry name" value="TonB_dep_Rec_b-barrel"/>
    <property type="match status" value="1"/>
</dbReference>
<dbReference type="PROSITE" id="PS52016">
    <property type="entry name" value="TONB_DEPENDENT_REC_3"/>
    <property type="match status" value="1"/>
</dbReference>
<keyword evidence="5 13" id="KW-0732">Signal</keyword>
<feature type="signal peptide" evidence="13">
    <location>
        <begin position="1"/>
        <end position="29"/>
    </location>
</feature>
<comment type="subcellular location">
    <subcellularLocation>
        <location evidence="1 10">Cell outer membrane</location>
        <topology evidence="1 10">Multi-pass membrane protein</topology>
    </subcellularLocation>
</comment>
<evidence type="ECO:0000256" key="2">
    <source>
        <dbReference type="ARBA" id="ARBA00022448"/>
    </source>
</evidence>
<feature type="compositionally biased region" description="Low complexity" evidence="12">
    <location>
        <begin position="81"/>
        <end position="97"/>
    </location>
</feature>
<dbReference type="GO" id="GO:0044718">
    <property type="term" value="P:siderophore transmembrane transport"/>
    <property type="evidence" value="ECO:0007669"/>
    <property type="project" value="TreeGrafter"/>
</dbReference>
<evidence type="ECO:0000256" key="4">
    <source>
        <dbReference type="ARBA" id="ARBA00022692"/>
    </source>
</evidence>
<dbReference type="EMBL" id="CP003587">
    <property type="protein sequence ID" value="AGY57921.1"/>
    <property type="molecule type" value="Genomic_DNA"/>
</dbReference>
<dbReference type="InterPro" id="IPR000531">
    <property type="entry name" value="Beta-barrel_TonB"/>
</dbReference>
<evidence type="ECO:0000256" key="1">
    <source>
        <dbReference type="ARBA" id="ARBA00004571"/>
    </source>
</evidence>
<name>U5QG75_GLOK1</name>
<keyword evidence="3 10" id="KW-1134">Transmembrane beta strand</keyword>
<proteinExistence type="inferred from homology"/>
<evidence type="ECO:0000313" key="16">
    <source>
        <dbReference type="EMBL" id="AGY57921.1"/>
    </source>
</evidence>
<gene>
    <name evidence="16" type="primary">btuB</name>
    <name evidence="16" type="ORF">GKIL_1675</name>
</gene>
<accession>U5QG75</accession>
<organism evidence="16 17">
    <name type="scientific">Gloeobacter kilaueensis (strain ATCC BAA-2537 / CCAP 1431/1 / ULC 316 / JS1)</name>
    <dbReference type="NCBI Taxonomy" id="1183438"/>
    <lineage>
        <taxon>Bacteria</taxon>
        <taxon>Bacillati</taxon>
        <taxon>Cyanobacteriota</taxon>
        <taxon>Cyanophyceae</taxon>
        <taxon>Gloeobacterales</taxon>
        <taxon>Gloeobacteraceae</taxon>
        <taxon>Gloeobacter</taxon>
    </lineage>
</organism>
<dbReference type="GO" id="GO:0015344">
    <property type="term" value="F:siderophore uptake transmembrane transporter activity"/>
    <property type="evidence" value="ECO:0007669"/>
    <property type="project" value="TreeGrafter"/>
</dbReference>
<dbReference type="PANTHER" id="PTHR30069">
    <property type="entry name" value="TONB-DEPENDENT OUTER MEMBRANE RECEPTOR"/>
    <property type="match status" value="1"/>
</dbReference>
<dbReference type="GO" id="GO:0009279">
    <property type="term" value="C:cell outer membrane"/>
    <property type="evidence" value="ECO:0007669"/>
    <property type="project" value="UniProtKB-SubCell"/>
</dbReference>
<keyword evidence="2 10" id="KW-0813">Transport</keyword>
<evidence type="ECO:0000256" key="6">
    <source>
        <dbReference type="ARBA" id="ARBA00023077"/>
    </source>
</evidence>
<dbReference type="InterPro" id="IPR012910">
    <property type="entry name" value="Plug_dom"/>
</dbReference>
<protein>
    <submittedName>
        <fullName evidence="16">TonB-dependent receptor</fullName>
    </submittedName>
</protein>
<evidence type="ECO:0000259" key="14">
    <source>
        <dbReference type="Pfam" id="PF00593"/>
    </source>
</evidence>
<evidence type="ECO:0000256" key="10">
    <source>
        <dbReference type="PROSITE-ProRule" id="PRU01360"/>
    </source>
</evidence>
<evidence type="ECO:0000256" key="9">
    <source>
        <dbReference type="ARBA" id="ARBA00023237"/>
    </source>
</evidence>
<sequence>MKLYPLDWQTKLVVTVLAGTLSLAATAQASPNAKLAKLPTARFGSEGARSLLEQASVSAADLAVRPEAWNWTQPATVPRLAQGAAPAATPQTAAEPAEPAEEEGNVLDEVNVTATRRPTRARDTTATTYSIKKEDFQKQGATTVTDALVLVPGFVGQPSLGGIRNSGGNFLRGFDDQRFQVLKDGLPLQRPSNNRSDVSVIQVADLERIEVVTGGATLRYGSGAVGGVINLITETPKGPPKLTLEYQAGSYGFSRYLAKYGGGDDTFSYNLIYTGQVAFNNYPFSFTLPNSAQFYGPNDVVTGSTDPNVPDGTSLFGYLKPDVGPPIKVQGTADVAFSAIDTYTGKLVFKPDPTNKITLRLTQQNNRNSGNGPGAYAFGTCFGGVALPGTNGTIGNFGGPRFVPLDTAGRELQCTQQRYVVNTPTNLVALPYSYNTTLSGQPIPPGRADLAERTIGTIDGFQINDQSQFEAAVQWDYDITPTTSLNSFIYFYRFASNGFYQPSVYGGINTNFPLFGLGPVPSIRTADLFGDIAQPYTEGDKFVAESVLNTRFSPGGNLQVGLNITEDRSYQQKGGGTTFFDRTITRSSIFAIADISFSEELKANFGARYTYSTQFGSVGTPAVGVRYTPNNFISFRSNYSYVFNAPSLSDLFVSGQVFRPNPGLRPESGVTWDVGFDLTPAQNIGVRFTYFNTYLDGAIGTLVFRNPDTTSPIIFLQQQNNLDSRYASGIELQADWQATPQFSFRAVWSNYDVRQYGQIDNINNPAYPFFYGYQDPNIPFNQVVLTATYANKGFTATLLGRYDGGKRRTGALDFVPAWFTLDLNVELPITPFLTITGNVFNLTDTQYEYVSGVPAPGTTFRVGGRLEFGG</sequence>
<dbReference type="Gene3D" id="2.170.130.10">
    <property type="entry name" value="TonB-dependent receptor, plug domain"/>
    <property type="match status" value="1"/>
</dbReference>
<keyword evidence="7 10" id="KW-0472">Membrane</keyword>
<dbReference type="KEGG" id="glj:GKIL_1675"/>
<dbReference type="SUPFAM" id="SSF56935">
    <property type="entry name" value="Porins"/>
    <property type="match status" value="1"/>
</dbReference>
<dbReference type="AlphaFoldDB" id="U5QG75"/>
<evidence type="ECO:0000256" key="12">
    <source>
        <dbReference type="SAM" id="MobiDB-lite"/>
    </source>
</evidence>
<evidence type="ECO:0000256" key="11">
    <source>
        <dbReference type="RuleBase" id="RU003357"/>
    </source>
</evidence>
<dbReference type="HOGENOM" id="CLU_008287_7_0_3"/>
<dbReference type="Gene3D" id="2.40.170.20">
    <property type="entry name" value="TonB-dependent receptor, beta-barrel domain"/>
    <property type="match status" value="1"/>
</dbReference>
<evidence type="ECO:0000256" key="8">
    <source>
        <dbReference type="ARBA" id="ARBA00023170"/>
    </source>
</evidence>
<dbReference type="RefSeq" id="WP_023173040.1">
    <property type="nucleotide sequence ID" value="NC_022600.1"/>
</dbReference>
<evidence type="ECO:0000256" key="13">
    <source>
        <dbReference type="SAM" id="SignalP"/>
    </source>
</evidence>
<feature type="region of interest" description="Disordered" evidence="12">
    <location>
        <begin position="80"/>
        <end position="106"/>
    </location>
</feature>
<dbReference type="Proteomes" id="UP000017396">
    <property type="component" value="Chromosome"/>
</dbReference>
<keyword evidence="17" id="KW-1185">Reference proteome</keyword>
<comment type="similarity">
    <text evidence="10 11">Belongs to the TonB-dependent receptor family.</text>
</comment>
<keyword evidence="9 10" id="KW-0998">Cell outer membrane</keyword>
<reference evidence="16 17" key="1">
    <citation type="journal article" date="2013" name="PLoS ONE">
        <title>Cultivation and Complete Genome Sequencing of Gloeobacter kilaueensis sp. nov., from a Lava Cave in Kilauea Caldera, Hawai'i.</title>
        <authorList>
            <person name="Saw J.H."/>
            <person name="Schatz M."/>
            <person name="Brown M.V."/>
            <person name="Kunkel D.D."/>
            <person name="Foster J.S."/>
            <person name="Shick H."/>
            <person name="Christensen S."/>
            <person name="Hou S."/>
            <person name="Wan X."/>
            <person name="Donachie S.P."/>
        </authorList>
    </citation>
    <scope>NUCLEOTIDE SEQUENCE [LARGE SCALE GENOMIC DNA]</scope>
    <source>
        <strain evidence="17">JS</strain>
    </source>
</reference>
<feature type="domain" description="TonB-dependent receptor-like beta-barrel" evidence="14">
    <location>
        <begin position="431"/>
        <end position="842"/>
    </location>
</feature>
<keyword evidence="6 11" id="KW-0798">TonB box</keyword>
<dbReference type="eggNOG" id="COG4771">
    <property type="taxonomic scope" value="Bacteria"/>
</dbReference>
<evidence type="ECO:0000313" key="17">
    <source>
        <dbReference type="Proteomes" id="UP000017396"/>
    </source>
</evidence>
<dbReference type="STRING" id="1183438.GKIL_1675"/>
<dbReference type="InterPro" id="IPR039426">
    <property type="entry name" value="TonB-dep_rcpt-like"/>
</dbReference>
<keyword evidence="8 16" id="KW-0675">Receptor</keyword>
<evidence type="ECO:0000256" key="3">
    <source>
        <dbReference type="ARBA" id="ARBA00022452"/>
    </source>
</evidence>
<feature type="domain" description="TonB-dependent receptor plug" evidence="15">
    <location>
        <begin position="121"/>
        <end position="228"/>
    </location>
</feature>
<feature type="chain" id="PRO_5004663932" evidence="13">
    <location>
        <begin position="30"/>
        <end position="870"/>
    </location>
</feature>